<keyword evidence="2 8" id="KW-0696">RNA-directed RNA polymerase</keyword>
<dbReference type="GO" id="GO:0003723">
    <property type="term" value="F:RNA binding"/>
    <property type="evidence" value="ECO:0007669"/>
    <property type="project" value="UniProtKB-KW"/>
</dbReference>
<dbReference type="PANTHER" id="PTHR23079:SF1">
    <property type="entry name" value="RNA-DEPENDENT RNA POLYMERASE 1"/>
    <property type="match status" value="1"/>
</dbReference>
<evidence type="ECO:0000259" key="9">
    <source>
        <dbReference type="Pfam" id="PF05183"/>
    </source>
</evidence>
<dbReference type="EMBL" id="JBCGBO010000024">
    <property type="protein sequence ID" value="KAK9182047.1"/>
    <property type="molecule type" value="Genomic_DNA"/>
</dbReference>
<evidence type="ECO:0000256" key="7">
    <source>
        <dbReference type="ARBA" id="ARBA00048744"/>
    </source>
</evidence>
<evidence type="ECO:0000256" key="8">
    <source>
        <dbReference type="RuleBase" id="RU363098"/>
    </source>
</evidence>
<evidence type="ECO:0000256" key="6">
    <source>
        <dbReference type="ARBA" id="ARBA00023158"/>
    </source>
</evidence>
<dbReference type="Pfam" id="PF26253">
    <property type="entry name" value="RdRP_head"/>
    <property type="match status" value="1"/>
</dbReference>
<dbReference type="Proteomes" id="UP001428341">
    <property type="component" value="Unassembled WGS sequence"/>
</dbReference>
<accession>A0AAP0QGF0</accession>
<dbReference type="InterPro" id="IPR058752">
    <property type="entry name" value="RDRP_C_head"/>
</dbReference>
<dbReference type="GO" id="GO:0030422">
    <property type="term" value="P:siRNA processing"/>
    <property type="evidence" value="ECO:0007669"/>
    <property type="project" value="TreeGrafter"/>
</dbReference>
<proteinExistence type="inferred from homology"/>
<dbReference type="InterPro" id="IPR057596">
    <property type="entry name" value="RDRP_core"/>
</dbReference>
<evidence type="ECO:0000313" key="11">
    <source>
        <dbReference type="EMBL" id="KAK9182047.1"/>
    </source>
</evidence>
<evidence type="ECO:0000256" key="5">
    <source>
        <dbReference type="ARBA" id="ARBA00022884"/>
    </source>
</evidence>
<dbReference type="GO" id="GO:0031380">
    <property type="term" value="C:nuclear RNA-directed RNA polymerase complex"/>
    <property type="evidence" value="ECO:0007669"/>
    <property type="project" value="TreeGrafter"/>
</dbReference>
<evidence type="ECO:0000259" key="10">
    <source>
        <dbReference type="Pfam" id="PF26253"/>
    </source>
</evidence>
<feature type="domain" description="RDRP core" evidence="9">
    <location>
        <begin position="4"/>
        <end position="124"/>
    </location>
</feature>
<keyword evidence="3 8" id="KW-0808">Transferase</keyword>
<keyword evidence="5 8" id="KW-0694">RNA-binding</keyword>
<organism evidence="11 12">
    <name type="scientific">Citrus x changshan-huyou</name>
    <dbReference type="NCBI Taxonomy" id="2935761"/>
    <lineage>
        <taxon>Eukaryota</taxon>
        <taxon>Viridiplantae</taxon>
        <taxon>Streptophyta</taxon>
        <taxon>Embryophyta</taxon>
        <taxon>Tracheophyta</taxon>
        <taxon>Spermatophyta</taxon>
        <taxon>Magnoliopsida</taxon>
        <taxon>eudicotyledons</taxon>
        <taxon>Gunneridae</taxon>
        <taxon>Pentapetalae</taxon>
        <taxon>rosids</taxon>
        <taxon>malvids</taxon>
        <taxon>Sapindales</taxon>
        <taxon>Rutaceae</taxon>
        <taxon>Aurantioideae</taxon>
        <taxon>Citrus</taxon>
    </lineage>
</organism>
<evidence type="ECO:0000256" key="2">
    <source>
        <dbReference type="ARBA" id="ARBA00022484"/>
    </source>
</evidence>
<keyword evidence="12" id="KW-1185">Reference proteome</keyword>
<dbReference type="InterPro" id="IPR007855">
    <property type="entry name" value="RDRP"/>
</dbReference>
<dbReference type="PANTHER" id="PTHR23079">
    <property type="entry name" value="RNA-DEPENDENT RNA POLYMERASE"/>
    <property type="match status" value="1"/>
</dbReference>
<comment type="caution">
    <text evidence="11">The sequence shown here is derived from an EMBL/GenBank/DDBJ whole genome shotgun (WGS) entry which is preliminary data.</text>
</comment>
<keyword evidence="4 8" id="KW-0548">Nucleotidyltransferase</keyword>
<protein>
    <recommendedName>
        <fullName evidence="8">RNA-dependent RNA polymerase</fullName>
        <ecNumber evidence="8">2.7.7.48</ecNumber>
    </recommendedName>
</protein>
<comment type="similarity">
    <text evidence="1 8">Belongs to the RdRP family.</text>
</comment>
<reference evidence="11 12" key="1">
    <citation type="submission" date="2024-05" db="EMBL/GenBank/DDBJ databases">
        <title>Haplotype-resolved chromosome-level genome assembly of Huyou (Citrus changshanensis).</title>
        <authorList>
            <person name="Miao C."/>
            <person name="Chen W."/>
            <person name="Wu Y."/>
            <person name="Wang L."/>
            <person name="Zhao S."/>
            <person name="Grierson D."/>
            <person name="Xu C."/>
            <person name="Chen K."/>
        </authorList>
    </citation>
    <scope>NUCLEOTIDE SEQUENCE [LARGE SCALE GENOMIC DNA]</scope>
    <source>
        <strain evidence="11">01-14</strain>
        <tissue evidence="11">Leaf</tissue>
    </source>
</reference>
<comment type="catalytic activity">
    <reaction evidence="7 8">
        <text>RNA(n) + a ribonucleoside 5'-triphosphate = RNA(n+1) + diphosphate</text>
        <dbReference type="Rhea" id="RHEA:21248"/>
        <dbReference type="Rhea" id="RHEA-COMP:14527"/>
        <dbReference type="Rhea" id="RHEA-COMP:17342"/>
        <dbReference type="ChEBI" id="CHEBI:33019"/>
        <dbReference type="ChEBI" id="CHEBI:61557"/>
        <dbReference type="ChEBI" id="CHEBI:140395"/>
        <dbReference type="EC" id="2.7.7.48"/>
    </reaction>
</comment>
<name>A0AAP0QGF0_9ROSI</name>
<evidence type="ECO:0000313" key="12">
    <source>
        <dbReference type="Proteomes" id="UP001428341"/>
    </source>
</evidence>
<dbReference type="GO" id="GO:0003968">
    <property type="term" value="F:RNA-directed RNA polymerase activity"/>
    <property type="evidence" value="ECO:0007669"/>
    <property type="project" value="UniProtKB-KW"/>
</dbReference>
<comment type="function">
    <text evidence="8">Probably involved in the RNA silencing pathway and required for the generation of small interfering RNAs (siRNAs).</text>
</comment>
<sequence length="272" mass="30887">MPAPGDMHALKAVNVPALHHMLDSEAFPAEGERPRTDECSRADLDGDVYFVCWDHVLIPSLQFPPMDYTPASKKVLDHDVPIKIHNPIKQEAVNVLIGMAMGTARNDGLLQNWSRSHNTQSTTCQEFPDFMEKQDKTSYESQRVIGKLYRDVKNIGPSTANIKSFTKEVAMQSYDTDMEVDGFMDCIKCAFKYKTIYDNRLGNLMDYYGIKTEAEILSGCIMEMAKSFDKKRDLEAITFSVRSLRKEARAWFNKKKNELDFSHGDAYAKAST</sequence>
<evidence type="ECO:0000256" key="1">
    <source>
        <dbReference type="ARBA" id="ARBA00005762"/>
    </source>
</evidence>
<evidence type="ECO:0000256" key="3">
    <source>
        <dbReference type="ARBA" id="ARBA00022679"/>
    </source>
</evidence>
<dbReference type="EC" id="2.7.7.48" evidence="8"/>
<dbReference type="AlphaFoldDB" id="A0AAP0QGF0"/>
<feature type="domain" description="RDRP C-terminal head" evidence="10">
    <location>
        <begin position="173"/>
        <end position="269"/>
    </location>
</feature>
<gene>
    <name evidence="11" type="ORF">WN944_025188</name>
</gene>
<evidence type="ECO:0000256" key="4">
    <source>
        <dbReference type="ARBA" id="ARBA00022695"/>
    </source>
</evidence>
<dbReference type="Pfam" id="PF05183">
    <property type="entry name" value="RdRP"/>
    <property type="match status" value="1"/>
</dbReference>
<keyword evidence="6 8" id="KW-0943">RNA-mediated gene silencing</keyword>